<accession>A0ABV2I2P2</accession>
<dbReference type="Proteomes" id="UP001549036">
    <property type="component" value="Unassembled WGS sequence"/>
</dbReference>
<proteinExistence type="predicted"/>
<evidence type="ECO:0000313" key="2">
    <source>
        <dbReference type="Proteomes" id="UP001549036"/>
    </source>
</evidence>
<sequence length="46" mass="5347">MLNPKRSFFLLVNPTRSCVRPRVAEWERAEISSFMSMNSALFSARL</sequence>
<organism evidence="1 2">
    <name type="scientific">Mesorhizobium shonense</name>
    <dbReference type="NCBI Taxonomy" id="1209948"/>
    <lineage>
        <taxon>Bacteria</taxon>
        <taxon>Pseudomonadati</taxon>
        <taxon>Pseudomonadota</taxon>
        <taxon>Alphaproteobacteria</taxon>
        <taxon>Hyphomicrobiales</taxon>
        <taxon>Phyllobacteriaceae</taxon>
        <taxon>Mesorhizobium</taxon>
    </lineage>
</organism>
<gene>
    <name evidence="1" type="ORF">ABID26_006298</name>
</gene>
<evidence type="ECO:0000313" key="1">
    <source>
        <dbReference type="EMBL" id="MET3596874.1"/>
    </source>
</evidence>
<keyword evidence="2" id="KW-1185">Reference proteome</keyword>
<name>A0ABV2I2P2_9HYPH</name>
<comment type="caution">
    <text evidence="1">The sequence shown here is derived from an EMBL/GenBank/DDBJ whole genome shotgun (WGS) entry which is preliminary data.</text>
</comment>
<dbReference type="EMBL" id="JBEPLM010000018">
    <property type="protein sequence ID" value="MET3596874.1"/>
    <property type="molecule type" value="Genomic_DNA"/>
</dbReference>
<reference evidence="1 2" key="1">
    <citation type="submission" date="2024-06" db="EMBL/GenBank/DDBJ databases">
        <title>Genomic Encyclopedia of Type Strains, Phase IV (KMG-IV): sequencing the most valuable type-strain genomes for metagenomic binning, comparative biology and taxonomic classification.</title>
        <authorList>
            <person name="Goeker M."/>
        </authorList>
    </citation>
    <scope>NUCLEOTIDE SEQUENCE [LARGE SCALE GENOMIC DNA]</scope>
    <source>
        <strain evidence="1 2">DSM 29846</strain>
    </source>
</reference>
<protein>
    <submittedName>
        <fullName evidence="1">Uncharacterized protein</fullName>
    </submittedName>
</protein>